<gene>
    <name evidence="1" type="primary">ATP7B</name>
    <name evidence="1" type="ORF">GBF38_009062</name>
</gene>
<name>A0ACB7ER51_NIBAL</name>
<reference evidence="1" key="1">
    <citation type="submission" date="2020-04" db="EMBL/GenBank/DDBJ databases">
        <title>A chromosome-scale assembly and high-density genetic map of the yellow drum (Nibea albiflora) genome.</title>
        <authorList>
            <person name="Xu D."/>
            <person name="Zhang W."/>
            <person name="Chen R."/>
            <person name="Tan P."/>
            <person name="Wang L."/>
            <person name="Song H."/>
            <person name="Tian L."/>
            <person name="Zhu Q."/>
            <person name="Wang B."/>
        </authorList>
    </citation>
    <scope>NUCLEOTIDE SEQUENCE</scope>
    <source>
        <strain evidence="1">ZJHYS-2018</strain>
    </source>
</reference>
<protein>
    <submittedName>
        <fullName evidence="1">Copper-transporting ATPase 2</fullName>
    </submittedName>
</protein>
<dbReference type="EMBL" id="CM024812">
    <property type="protein sequence ID" value="KAG8004687.1"/>
    <property type="molecule type" value="Genomic_DNA"/>
</dbReference>
<proteinExistence type="predicted"/>
<evidence type="ECO:0000313" key="2">
    <source>
        <dbReference type="Proteomes" id="UP000805704"/>
    </source>
</evidence>
<dbReference type="Proteomes" id="UP000805704">
    <property type="component" value="Chromosome 24"/>
</dbReference>
<accession>A0ACB7ER51</accession>
<sequence>MRCAPHISRNGAERVPTADFCPPAVIGEDKPSAAQSNSSMFSPKSPKSISKYVSKTSPGAEEQICMVECGCKPGCTCSIHSGRRHCAPEFKTNGPDNHNQGFDNLAYEYGSSSELYPLPKTASRATFKLQGLTVEHQAQTIESRICSLNGLLAASLSLTSSLAKVDYDTSAITTKEIALGAPDHGIQCRVSVTQQELRDKIEDMGFGATLLTDDPPGQDISYWQRDIFNSSIQTVTIWIVGMTCNSCVQSIEGRMSQMTGVQSIVVSLKEEKGTITFDPRLTEPEQLRAAIEDMGFDASLEESAKSIQSNEKPRPVTSVRSDLQSPNKLGVSNRHWITASLWK</sequence>
<organism evidence="1 2">
    <name type="scientific">Nibea albiflora</name>
    <name type="common">Yellow drum</name>
    <name type="synonym">Corvina albiflora</name>
    <dbReference type="NCBI Taxonomy" id="240163"/>
    <lineage>
        <taxon>Eukaryota</taxon>
        <taxon>Metazoa</taxon>
        <taxon>Chordata</taxon>
        <taxon>Craniata</taxon>
        <taxon>Vertebrata</taxon>
        <taxon>Euteleostomi</taxon>
        <taxon>Actinopterygii</taxon>
        <taxon>Neopterygii</taxon>
        <taxon>Teleostei</taxon>
        <taxon>Neoteleostei</taxon>
        <taxon>Acanthomorphata</taxon>
        <taxon>Eupercaria</taxon>
        <taxon>Sciaenidae</taxon>
        <taxon>Nibea</taxon>
    </lineage>
</organism>
<keyword evidence="2" id="KW-1185">Reference proteome</keyword>
<comment type="caution">
    <text evidence="1">The sequence shown here is derived from an EMBL/GenBank/DDBJ whole genome shotgun (WGS) entry which is preliminary data.</text>
</comment>
<evidence type="ECO:0000313" key="1">
    <source>
        <dbReference type="EMBL" id="KAG8004687.1"/>
    </source>
</evidence>